<reference evidence="2" key="1">
    <citation type="submission" date="2021-02" db="EMBL/GenBank/DDBJ databases">
        <authorList>
            <person name="Nowell W R."/>
        </authorList>
    </citation>
    <scope>NUCLEOTIDE SEQUENCE</scope>
</reference>
<sequence>MTSDDQEKHHHHHRLQNSNDENSTLHSYKIRQRMNISSIVTKDENDESLIHYKKLTSIEQIRNLYSTIKEEETYPAQLEISCSRAPSAELQTYVSDVEQALSGILSCGIFLIKSKITDYSLSLTMKRYDR</sequence>
<dbReference type="AlphaFoldDB" id="A0A818Z0L1"/>
<feature type="region of interest" description="Disordered" evidence="1">
    <location>
        <begin position="1"/>
        <end position="27"/>
    </location>
</feature>
<name>A0A818Z0L1_9BILA</name>
<dbReference type="SUPFAM" id="SSF81296">
    <property type="entry name" value="E set domains"/>
    <property type="match status" value="1"/>
</dbReference>
<comment type="caution">
    <text evidence="2">The sequence shown here is derived from an EMBL/GenBank/DDBJ whole genome shotgun (WGS) entry which is preliminary data.</text>
</comment>
<protein>
    <submittedName>
        <fullName evidence="2">Uncharacterized protein</fullName>
    </submittedName>
</protein>
<dbReference type="EMBL" id="CAJOBD010001131">
    <property type="protein sequence ID" value="CAF3763961.1"/>
    <property type="molecule type" value="Genomic_DNA"/>
</dbReference>
<evidence type="ECO:0000313" key="2">
    <source>
        <dbReference type="EMBL" id="CAF3763961.1"/>
    </source>
</evidence>
<feature type="compositionally biased region" description="Polar residues" evidence="1">
    <location>
        <begin position="16"/>
        <end position="26"/>
    </location>
</feature>
<evidence type="ECO:0000313" key="3">
    <source>
        <dbReference type="Proteomes" id="UP000663836"/>
    </source>
</evidence>
<organism evidence="2 3">
    <name type="scientific">Rotaria sordida</name>
    <dbReference type="NCBI Taxonomy" id="392033"/>
    <lineage>
        <taxon>Eukaryota</taxon>
        <taxon>Metazoa</taxon>
        <taxon>Spiralia</taxon>
        <taxon>Gnathifera</taxon>
        <taxon>Rotifera</taxon>
        <taxon>Eurotatoria</taxon>
        <taxon>Bdelloidea</taxon>
        <taxon>Philodinida</taxon>
        <taxon>Philodinidae</taxon>
        <taxon>Rotaria</taxon>
    </lineage>
</organism>
<evidence type="ECO:0000256" key="1">
    <source>
        <dbReference type="SAM" id="MobiDB-lite"/>
    </source>
</evidence>
<proteinExistence type="predicted"/>
<dbReference type="Proteomes" id="UP000663836">
    <property type="component" value="Unassembled WGS sequence"/>
</dbReference>
<gene>
    <name evidence="2" type="ORF">JBS370_LOCUS13292</name>
</gene>
<dbReference type="InterPro" id="IPR014756">
    <property type="entry name" value="Ig_E-set"/>
</dbReference>
<accession>A0A818Z0L1</accession>